<dbReference type="KEGG" id="fla:SY85_15375"/>
<reference evidence="1 2" key="2">
    <citation type="journal article" date="2016" name="Int. J. Syst. Evol. Microbiol.">
        <title>Flavisolibacter tropicus sp. nov., isolated from tropical soil.</title>
        <authorList>
            <person name="Lee J.J."/>
            <person name="Kang M.S."/>
            <person name="Kim G.S."/>
            <person name="Lee C.S."/>
            <person name="Lim S."/>
            <person name="Lee J."/>
            <person name="Roh S.H."/>
            <person name="Kang H."/>
            <person name="Ha J.M."/>
            <person name="Bae S."/>
            <person name="Jung H.Y."/>
            <person name="Kim M.K."/>
        </authorList>
    </citation>
    <scope>NUCLEOTIDE SEQUENCE [LARGE SCALE GENOMIC DNA]</scope>
    <source>
        <strain evidence="1 2">LCS9</strain>
    </source>
</reference>
<dbReference type="STRING" id="1492898.SY85_15375"/>
<evidence type="ECO:0000313" key="2">
    <source>
        <dbReference type="Proteomes" id="UP000077177"/>
    </source>
</evidence>
<name>A0A172TXE4_9BACT</name>
<organism evidence="1 2">
    <name type="scientific">Flavisolibacter tropicus</name>
    <dbReference type="NCBI Taxonomy" id="1492898"/>
    <lineage>
        <taxon>Bacteria</taxon>
        <taxon>Pseudomonadati</taxon>
        <taxon>Bacteroidota</taxon>
        <taxon>Chitinophagia</taxon>
        <taxon>Chitinophagales</taxon>
        <taxon>Chitinophagaceae</taxon>
        <taxon>Flavisolibacter</taxon>
    </lineage>
</organism>
<accession>A0A172TXE4</accession>
<proteinExistence type="predicted"/>
<gene>
    <name evidence="1" type="ORF">SY85_15375</name>
</gene>
<dbReference type="AlphaFoldDB" id="A0A172TXE4"/>
<keyword evidence="2" id="KW-1185">Reference proteome</keyword>
<dbReference type="Proteomes" id="UP000077177">
    <property type="component" value="Chromosome"/>
</dbReference>
<dbReference type="EMBL" id="CP011390">
    <property type="protein sequence ID" value="ANE51676.1"/>
    <property type="molecule type" value="Genomic_DNA"/>
</dbReference>
<evidence type="ECO:0000313" key="1">
    <source>
        <dbReference type="EMBL" id="ANE51676.1"/>
    </source>
</evidence>
<reference evidence="2" key="1">
    <citation type="submission" date="2015-01" db="EMBL/GenBank/DDBJ databases">
        <title>Flavisolibacter sp./LCS9/ whole genome sequencing.</title>
        <authorList>
            <person name="Kim M.K."/>
            <person name="Srinivasan S."/>
            <person name="Lee J.-J."/>
        </authorList>
    </citation>
    <scope>NUCLEOTIDE SEQUENCE [LARGE SCALE GENOMIC DNA]</scope>
    <source>
        <strain evidence="2">LCS9</strain>
    </source>
</reference>
<protein>
    <submittedName>
        <fullName evidence="1">Uncharacterized protein</fullName>
    </submittedName>
</protein>
<sequence length="107" mass="11806">MALIGITILLTFASSCKKDNHTSPDCLPDTPTYRQVNNRSATIISASGEFYILEQGTIDTKLKPCNLPNEFQVNNLQVTISGNVKQTTQGNSQPCCIENFVITRITR</sequence>